<dbReference type="Pfam" id="PF13378">
    <property type="entry name" value="MR_MLE_C"/>
    <property type="match status" value="1"/>
</dbReference>
<evidence type="ECO:0000313" key="6">
    <source>
        <dbReference type="EMBL" id="MDT3767088.1"/>
    </source>
</evidence>
<dbReference type="EC" id="4.2.1.113" evidence="4"/>
<comment type="caution">
    <text evidence="6">The sequence shown here is derived from an EMBL/GenBank/DDBJ whole genome shotgun (WGS) entry which is preliminary data.</text>
</comment>
<comment type="pathway">
    <text evidence="4">Quinol/quinone metabolism; 1,4-dihydroxy-2-naphthoate biosynthesis; 1,4-dihydroxy-2-naphthoate from chorismate: step 4/7.</text>
</comment>
<evidence type="ECO:0000256" key="4">
    <source>
        <dbReference type="HAMAP-Rule" id="MF_00470"/>
    </source>
</evidence>
<dbReference type="SFLD" id="SFLDG00180">
    <property type="entry name" value="muconate_cycloisomerase"/>
    <property type="match status" value="1"/>
</dbReference>
<dbReference type="GO" id="GO:0043748">
    <property type="term" value="F:O-succinylbenzoate synthase activity"/>
    <property type="evidence" value="ECO:0007669"/>
    <property type="project" value="UniProtKB-EC"/>
</dbReference>
<keyword evidence="4" id="KW-0474">Menaquinone biosynthesis</keyword>
<keyword evidence="1 4" id="KW-0479">Metal-binding</keyword>
<gene>
    <name evidence="4" type="primary">menC</name>
    <name evidence="6" type="ORF">QS713_03270</name>
</gene>
<keyword evidence="2 4" id="KW-0460">Magnesium</keyword>
<dbReference type="SFLD" id="SFLDS00001">
    <property type="entry name" value="Enolase"/>
    <property type="match status" value="1"/>
</dbReference>
<dbReference type="NCBIfam" id="NF002782">
    <property type="entry name" value="PRK02901.1"/>
    <property type="match status" value="1"/>
</dbReference>
<dbReference type="InterPro" id="IPR029065">
    <property type="entry name" value="Enolase_C-like"/>
</dbReference>
<accession>A0ABU3IA42</accession>
<comment type="similarity">
    <text evidence="4">Belongs to the mandelate racemase/muconate lactonizing enzyme family. MenC type 1 subfamily.</text>
</comment>
<dbReference type="PANTHER" id="PTHR48073">
    <property type="entry name" value="O-SUCCINYLBENZOATE SYNTHASE-RELATED"/>
    <property type="match status" value="1"/>
</dbReference>
<dbReference type="Proteomes" id="UP001247542">
    <property type="component" value="Unassembled WGS sequence"/>
</dbReference>
<keyword evidence="3 4" id="KW-0456">Lyase</keyword>
<feature type="active site" description="Proton acceptor" evidence="4">
    <location>
        <position position="252"/>
    </location>
</feature>
<feature type="active site" description="Proton donor" evidence="4">
    <location>
        <position position="146"/>
    </location>
</feature>
<dbReference type="InterPro" id="IPR036849">
    <property type="entry name" value="Enolase-like_C_sf"/>
</dbReference>
<sequence length="370" mass="39730">MTTMGEACSCDRAENQDRVGASRAAKRVMHEVPASQWPPAARRVLKGVDRVVYYSLPLRNRFRRINVRNGLLLHGKMGWAEFSPFWNYDPHESARWLAAALAEISEPPMPLQRDRVPVNVTIPVVNPDRAQRMVAQSGGCTTAKVKVADPGVPLSEDLERVAAVKQALGPHGKVRVDANAAWTVEQAVTAVKALDTAAGGLEYVEQPCATVAELAQVRKCVDVPVAADESVRRAEDPLAVARAGAADLVVVKMQPLGGTRKLLEICEQAGLPAVVSSALESSVGIARAVACAAALPQLPYACGLATAQMFTEDVCVPLRPQDGAILVEDCAPDETLIDTGERGPHEEIINRWMHRLEAIANLKSDAHGGK</sequence>
<feature type="domain" description="Mandelate racemase/muconate lactonizing enzyme C-terminal" evidence="5">
    <location>
        <begin position="127"/>
        <end position="224"/>
    </location>
</feature>
<dbReference type="HAMAP" id="MF_00470">
    <property type="entry name" value="MenC_1"/>
    <property type="match status" value="1"/>
</dbReference>
<evidence type="ECO:0000256" key="3">
    <source>
        <dbReference type="ARBA" id="ARBA00023239"/>
    </source>
</evidence>
<evidence type="ECO:0000256" key="2">
    <source>
        <dbReference type="ARBA" id="ARBA00022842"/>
    </source>
</evidence>
<organism evidence="6 7">
    <name type="scientific">Gleimia hominis</name>
    <dbReference type="NCBI Taxonomy" id="595468"/>
    <lineage>
        <taxon>Bacteria</taxon>
        <taxon>Bacillati</taxon>
        <taxon>Actinomycetota</taxon>
        <taxon>Actinomycetes</taxon>
        <taxon>Actinomycetales</taxon>
        <taxon>Actinomycetaceae</taxon>
        <taxon>Gleimia</taxon>
    </lineage>
</organism>
<dbReference type="Gene3D" id="3.20.20.120">
    <property type="entry name" value="Enolase-like C-terminal domain"/>
    <property type="match status" value="1"/>
</dbReference>
<dbReference type="CDD" id="cd03320">
    <property type="entry name" value="OSBS"/>
    <property type="match status" value="1"/>
</dbReference>
<feature type="binding site" evidence="4">
    <location>
        <position position="205"/>
    </location>
    <ligand>
        <name>Mg(2+)</name>
        <dbReference type="ChEBI" id="CHEBI:18420"/>
    </ligand>
</feature>
<dbReference type="SUPFAM" id="SSF51604">
    <property type="entry name" value="Enolase C-terminal domain-like"/>
    <property type="match status" value="1"/>
</dbReference>
<dbReference type="SMART" id="SM00922">
    <property type="entry name" value="MR_MLE"/>
    <property type="match status" value="1"/>
</dbReference>
<comment type="function">
    <text evidence="4">Converts 2-succinyl-6-hydroxy-2,4-cyclohexadiene-1-carboxylate (SHCHC) to 2-succinylbenzoate (OSB).</text>
</comment>
<comment type="pathway">
    <text evidence="4">Quinol/quinone metabolism; menaquinone biosynthesis.</text>
</comment>
<name>A0ABU3IA42_9ACTO</name>
<dbReference type="Pfam" id="PF18374">
    <property type="entry name" value="Enolase_like_N"/>
    <property type="match status" value="1"/>
</dbReference>
<dbReference type="SFLD" id="SFLDF00009">
    <property type="entry name" value="o-succinylbenzoate_synthase"/>
    <property type="match status" value="1"/>
</dbReference>
<dbReference type="InterPro" id="IPR013342">
    <property type="entry name" value="Mandelate_racemase_C"/>
</dbReference>
<evidence type="ECO:0000259" key="5">
    <source>
        <dbReference type="SMART" id="SM00922"/>
    </source>
</evidence>
<dbReference type="PANTHER" id="PTHR48073:SF2">
    <property type="entry name" value="O-SUCCINYLBENZOATE SYNTHASE"/>
    <property type="match status" value="1"/>
</dbReference>
<comment type="cofactor">
    <cofactor evidence="4">
        <name>a divalent metal cation</name>
        <dbReference type="ChEBI" id="CHEBI:60240"/>
    </cofactor>
</comment>
<protein>
    <recommendedName>
        <fullName evidence="4">o-succinylbenzoate synthase</fullName>
        <shortName evidence="4">OSB synthase</shortName>
        <shortName evidence="4">OSBS</shortName>
        <ecNumber evidence="4">4.2.1.113</ecNumber>
    </recommendedName>
    <alternativeName>
        <fullName evidence="4">4-(2'-carboxyphenyl)-4-oxybutyric acid synthase</fullName>
    </alternativeName>
    <alternativeName>
        <fullName evidence="4">o-succinylbenzoic acid synthase</fullName>
    </alternativeName>
</protein>
<proteinExistence type="inferred from homology"/>
<comment type="catalytic activity">
    <reaction evidence="4">
        <text>(1R,6R)-6-hydroxy-2-succinyl-cyclohexa-2,4-diene-1-carboxylate = 2-succinylbenzoate + H2O</text>
        <dbReference type="Rhea" id="RHEA:10196"/>
        <dbReference type="ChEBI" id="CHEBI:15377"/>
        <dbReference type="ChEBI" id="CHEBI:18325"/>
        <dbReference type="ChEBI" id="CHEBI:58689"/>
        <dbReference type="EC" id="4.2.1.113"/>
    </reaction>
</comment>
<dbReference type="EMBL" id="JASXSX010000001">
    <property type="protein sequence ID" value="MDT3767088.1"/>
    <property type="molecule type" value="Genomic_DNA"/>
</dbReference>
<feature type="binding site" evidence="4">
    <location>
        <position position="177"/>
    </location>
    <ligand>
        <name>Mg(2+)</name>
        <dbReference type="ChEBI" id="CHEBI:18420"/>
    </ligand>
</feature>
<reference evidence="6 7" key="1">
    <citation type="submission" date="2023-06" db="EMBL/GenBank/DDBJ databases">
        <title>Draft genome sequence of Gleimia hominis type strain CCUG 57540T.</title>
        <authorList>
            <person name="Salva-Serra F."/>
            <person name="Cardew S."/>
            <person name="Jensie Markopoulos S."/>
            <person name="Ohlen M."/>
            <person name="Inganas E."/>
            <person name="Svensson-Stadler L."/>
            <person name="Moore E.R.B."/>
        </authorList>
    </citation>
    <scope>NUCLEOTIDE SEQUENCE [LARGE SCALE GENOMIC DNA]</scope>
    <source>
        <strain evidence="6 7">CCUG 57540</strain>
    </source>
</reference>
<feature type="binding site" evidence="4">
    <location>
        <position position="228"/>
    </location>
    <ligand>
        <name>Mg(2+)</name>
        <dbReference type="ChEBI" id="CHEBI:18420"/>
    </ligand>
</feature>
<evidence type="ECO:0000256" key="1">
    <source>
        <dbReference type="ARBA" id="ARBA00022723"/>
    </source>
</evidence>
<keyword evidence="7" id="KW-1185">Reference proteome</keyword>
<evidence type="ECO:0000313" key="7">
    <source>
        <dbReference type="Proteomes" id="UP001247542"/>
    </source>
</evidence>
<dbReference type="InterPro" id="IPR010196">
    <property type="entry name" value="OSB_synthase_MenC1"/>
</dbReference>